<dbReference type="SUPFAM" id="SSF52499">
    <property type="entry name" value="Isochorismatase-like hydrolases"/>
    <property type="match status" value="1"/>
</dbReference>
<feature type="domain" description="Isochorismatase-like" evidence="2">
    <location>
        <begin position="16"/>
        <end position="198"/>
    </location>
</feature>
<dbReference type="InterPro" id="IPR036380">
    <property type="entry name" value="Isochorismatase-like_sf"/>
</dbReference>
<dbReference type="Proteomes" id="UP000292039">
    <property type="component" value="Unassembled WGS sequence"/>
</dbReference>
<sequence>MRTENSLRWPIIPSRSMLLVIDMQNDFVRAGAVMEVAAARERLPAMQSVLDCCRRHDVPVAYTRHVLYDGFDISPIETQMHPQLTGRGLREGTSGAEVVEELAPRPGDAIIVKHRYDAFYNTNLETLIRTLRGNATIDTLIIIGTVTSVCCESTARSAFMRDFKVAFVGDATGGFDDASQQATQAAIESAFGQVLSAEALARALARG</sequence>
<evidence type="ECO:0000259" key="2">
    <source>
        <dbReference type="Pfam" id="PF00857"/>
    </source>
</evidence>
<reference evidence="3 4" key="1">
    <citation type="submission" date="2019-02" db="EMBL/GenBank/DDBJ databases">
        <title>Genomic Encyclopedia of Type Strains, Phase IV (KMG-IV): sequencing the most valuable type-strain genomes for metagenomic binning, comparative biology and taxonomic classification.</title>
        <authorList>
            <person name="Goeker M."/>
        </authorList>
    </citation>
    <scope>NUCLEOTIDE SEQUENCE [LARGE SCALE GENOMIC DNA]</scope>
    <source>
        <strain evidence="3 4">DSM 16618</strain>
    </source>
</reference>
<organism evidence="3 4">
    <name type="scientific">Kerstersia gyiorum</name>
    <dbReference type="NCBI Taxonomy" id="206506"/>
    <lineage>
        <taxon>Bacteria</taxon>
        <taxon>Pseudomonadati</taxon>
        <taxon>Pseudomonadota</taxon>
        <taxon>Betaproteobacteria</taxon>
        <taxon>Burkholderiales</taxon>
        <taxon>Alcaligenaceae</taxon>
        <taxon>Kerstersia</taxon>
    </lineage>
</organism>
<gene>
    <name evidence="3" type="ORF">EV679_1123</name>
</gene>
<accession>A0A4Q7N296</accession>
<name>A0A4Q7N296_9BURK</name>
<dbReference type="InterPro" id="IPR050272">
    <property type="entry name" value="Isochorismatase-like_hydrls"/>
</dbReference>
<dbReference type="Pfam" id="PF00857">
    <property type="entry name" value="Isochorismatase"/>
    <property type="match status" value="1"/>
</dbReference>
<dbReference type="RefSeq" id="WP_165389953.1">
    <property type="nucleotide sequence ID" value="NZ_CBCSEB010000007.1"/>
</dbReference>
<dbReference type="PANTHER" id="PTHR43540">
    <property type="entry name" value="PEROXYUREIDOACRYLATE/UREIDOACRYLATE AMIDOHYDROLASE-RELATED"/>
    <property type="match status" value="1"/>
</dbReference>
<dbReference type="AlphaFoldDB" id="A0A4Q7N296"/>
<dbReference type="Gene3D" id="3.40.50.850">
    <property type="entry name" value="Isochorismatase-like"/>
    <property type="match status" value="1"/>
</dbReference>
<dbReference type="PANTHER" id="PTHR43540:SF6">
    <property type="entry name" value="ISOCHORISMATASE-LIKE DOMAIN-CONTAINING PROTEIN"/>
    <property type="match status" value="1"/>
</dbReference>
<evidence type="ECO:0000256" key="1">
    <source>
        <dbReference type="ARBA" id="ARBA00022801"/>
    </source>
</evidence>
<proteinExistence type="predicted"/>
<dbReference type="CDD" id="cd00431">
    <property type="entry name" value="cysteine_hydrolases"/>
    <property type="match status" value="1"/>
</dbReference>
<protein>
    <submittedName>
        <fullName evidence="3">Ureidoacrylate peracid hydrolase</fullName>
    </submittedName>
</protein>
<dbReference type="EMBL" id="SGWZ01000001">
    <property type="protein sequence ID" value="RZS73916.1"/>
    <property type="molecule type" value="Genomic_DNA"/>
</dbReference>
<comment type="caution">
    <text evidence="3">The sequence shown here is derived from an EMBL/GenBank/DDBJ whole genome shotgun (WGS) entry which is preliminary data.</text>
</comment>
<evidence type="ECO:0000313" key="3">
    <source>
        <dbReference type="EMBL" id="RZS73916.1"/>
    </source>
</evidence>
<dbReference type="InterPro" id="IPR000868">
    <property type="entry name" value="Isochorismatase-like_dom"/>
</dbReference>
<keyword evidence="1 3" id="KW-0378">Hydrolase</keyword>
<dbReference type="GO" id="GO:0016787">
    <property type="term" value="F:hydrolase activity"/>
    <property type="evidence" value="ECO:0007669"/>
    <property type="project" value="UniProtKB-KW"/>
</dbReference>
<evidence type="ECO:0000313" key="4">
    <source>
        <dbReference type="Proteomes" id="UP000292039"/>
    </source>
</evidence>